<gene>
    <name evidence="12" type="ORF">GC250_04130</name>
</gene>
<keyword evidence="9" id="KW-0464">Manganese</keyword>
<evidence type="ECO:0000256" key="8">
    <source>
        <dbReference type="ARBA" id="ARBA00022842"/>
    </source>
</evidence>
<sequence>MNFKIASVASHSALDVYDGVKDEGFETIALCKKGRELAYKEFEAIIDHCFILDDYKDIAKDEFQEKLNSMNTIIVPNRSMAVYLGYDTIEKMKVRFFGNKMMLRWEEREGNKNYYKILDYAGIKRPRILTENEIESPVMVKMPEAKRKVERGFFIAVNREDFNQKMNELEKLGVVDENSRKHMVIEEFILGAHFNLNYFYSKIKKRLELLSIDRRIQSDWDGFYRLPAEIQLKLDREPRLIEVGHIPVTIRESLLEKVFEIGKKFVDATAKLESPGIIGPFTLQVMVTPELDLVVYDVAPRIGGGTNAYMGIGSQYSKFYFGKPISLGRRIGIEIKDSIIKNEVEEILS</sequence>
<proteinExistence type="predicted"/>
<dbReference type="RefSeq" id="WP_156016360.1">
    <property type="nucleotide sequence ID" value="NZ_WGGD01000005.1"/>
</dbReference>
<dbReference type="PANTHER" id="PTHR38147:SF1">
    <property type="entry name" value="5-FORMAMINOIMIDAZOLE-4-CARBOXAMIDE-1-(BETA)-D-RIBOFURANOSYL 5'-MONOPHOSPHATE SYNTHETASE"/>
    <property type="match status" value="1"/>
</dbReference>
<evidence type="ECO:0000313" key="12">
    <source>
        <dbReference type="EMBL" id="MUN28646.1"/>
    </source>
</evidence>
<dbReference type="InterPro" id="IPR010672">
    <property type="entry name" value="IMP_biosynth_PurP_N"/>
</dbReference>
<dbReference type="InterPro" id="IPR023656">
    <property type="entry name" value="IMP_biosynth_PurP"/>
</dbReference>
<keyword evidence="3" id="KW-0436">Ligase</keyword>
<dbReference type="Pfam" id="PF06849">
    <property type="entry name" value="DUF1246"/>
    <property type="match status" value="1"/>
</dbReference>
<accession>A0A6A9QI28</accession>
<dbReference type="EMBL" id="WGGD01000005">
    <property type="protein sequence ID" value="MUN28646.1"/>
    <property type="molecule type" value="Genomic_DNA"/>
</dbReference>
<evidence type="ECO:0000256" key="3">
    <source>
        <dbReference type="ARBA" id="ARBA00022598"/>
    </source>
</evidence>
<dbReference type="Gene3D" id="3.40.50.20">
    <property type="match status" value="1"/>
</dbReference>
<evidence type="ECO:0000256" key="5">
    <source>
        <dbReference type="ARBA" id="ARBA00022741"/>
    </source>
</evidence>
<dbReference type="SUPFAM" id="SSF52440">
    <property type="entry name" value="PreATP-grasp domain"/>
    <property type="match status" value="1"/>
</dbReference>
<evidence type="ECO:0000256" key="9">
    <source>
        <dbReference type="ARBA" id="ARBA00023211"/>
    </source>
</evidence>
<dbReference type="Proteomes" id="UP000470772">
    <property type="component" value="Unassembled WGS sequence"/>
</dbReference>
<dbReference type="InterPro" id="IPR013815">
    <property type="entry name" value="ATP_grasp_subdomain_1"/>
</dbReference>
<keyword evidence="4" id="KW-0479">Metal-binding</keyword>
<dbReference type="GO" id="GO:0016879">
    <property type="term" value="F:ligase activity, forming carbon-nitrogen bonds"/>
    <property type="evidence" value="ECO:0007669"/>
    <property type="project" value="InterPro"/>
</dbReference>
<dbReference type="GO" id="GO:0000287">
    <property type="term" value="F:magnesium ion binding"/>
    <property type="evidence" value="ECO:0007669"/>
    <property type="project" value="InterPro"/>
</dbReference>
<dbReference type="SUPFAM" id="SSF56059">
    <property type="entry name" value="Glutathione synthetase ATP-binding domain-like"/>
    <property type="match status" value="1"/>
</dbReference>
<dbReference type="GO" id="GO:0006188">
    <property type="term" value="P:IMP biosynthetic process"/>
    <property type="evidence" value="ECO:0007669"/>
    <property type="project" value="InterPro"/>
</dbReference>
<dbReference type="PIRSF" id="PIRSF004602">
    <property type="entry name" value="ATPgrasp_PurP"/>
    <property type="match status" value="1"/>
</dbReference>
<keyword evidence="5 10" id="KW-0547">Nucleotide-binding</keyword>
<dbReference type="InterPro" id="IPR009720">
    <property type="entry name" value="IMP_biosynth_PurP_C"/>
</dbReference>
<evidence type="ECO:0000256" key="2">
    <source>
        <dbReference type="ARBA" id="ARBA00001946"/>
    </source>
</evidence>
<dbReference type="PANTHER" id="PTHR38147">
    <property type="entry name" value="5-FORMAMINOIMIDAZOLE-4-CARBOXAMIDE-1-(BETA)-D-RIBOFURANOSYL 5'-MONOPHOSPHATE SYNTHETASE-RELATED"/>
    <property type="match status" value="1"/>
</dbReference>
<feature type="domain" description="ATP-grasp" evidence="11">
    <location>
        <begin position="107"/>
        <end position="344"/>
    </location>
</feature>
<organism evidence="12 13">
    <name type="scientific">Sulfuracidifex metallicus DSM 6482 = JCM 9184</name>
    <dbReference type="NCBI Taxonomy" id="523847"/>
    <lineage>
        <taxon>Archaea</taxon>
        <taxon>Thermoproteota</taxon>
        <taxon>Thermoprotei</taxon>
        <taxon>Sulfolobales</taxon>
        <taxon>Sulfolobaceae</taxon>
        <taxon>Sulfuracidifex</taxon>
    </lineage>
</organism>
<keyword evidence="7 10" id="KW-0067">ATP-binding</keyword>
<comment type="caution">
    <text evidence="12">The sequence shown here is derived from an EMBL/GenBank/DDBJ whole genome shotgun (WGS) entry which is preliminary data.</text>
</comment>
<keyword evidence="6" id="KW-0658">Purine biosynthesis</keyword>
<keyword evidence="13" id="KW-1185">Reference proteome</keyword>
<comment type="cofactor">
    <cofactor evidence="2">
        <name>Mg(2+)</name>
        <dbReference type="ChEBI" id="CHEBI:18420"/>
    </cofactor>
</comment>
<dbReference type="AlphaFoldDB" id="A0A6A9QI28"/>
<evidence type="ECO:0000259" key="11">
    <source>
        <dbReference type="PROSITE" id="PS50975"/>
    </source>
</evidence>
<reference evidence="12 13" key="1">
    <citation type="submission" date="2019-10" db="EMBL/GenBank/DDBJ databases">
        <title>Sequencing and Assembly of Multiple Reported Metal-Biooxidizing Members of the Extremely Thermoacidophilic Archaeal Family Sulfolobaceae.</title>
        <authorList>
            <person name="Counts J.A."/>
            <person name="Kelly R.M."/>
        </authorList>
    </citation>
    <scope>NUCLEOTIDE SEQUENCE [LARGE SCALE GENOMIC DNA]</scope>
    <source>
        <strain evidence="12 13">DSM 6482</strain>
    </source>
</reference>
<dbReference type="InterPro" id="IPR016185">
    <property type="entry name" value="PreATP-grasp_dom_sf"/>
</dbReference>
<dbReference type="GO" id="GO:0005524">
    <property type="term" value="F:ATP binding"/>
    <property type="evidence" value="ECO:0007669"/>
    <property type="project" value="UniProtKB-UniRule"/>
</dbReference>
<evidence type="ECO:0000256" key="4">
    <source>
        <dbReference type="ARBA" id="ARBA00022723"/>
    </source>
</evidence>
<dbReference type="PROSITE" id="PS50975">
    <property type="entry name" value="ATP_GRASP"/>
    <property type="match status" value="1"/>
</dbReference>
<evidence type="ECO:0000313" key="13">
    <source>
        <dbReference type="Proteomes" id="UP000470772"/>
    </source>
</evidence>
<dbReference type="Gene3D" id="3.30.470.20">
    <property type="entry name" value="ATP-grasp fold, B domain"/>
    <property type="match status" value="1"/>
</dbReference>
<evidence type="ECO:0000256" key="6">
    <source>
        <dbReference type="ARBA" id="ARBA00022755"/>
    </source>
</evidence>
<comment type="cofactor">
    <cofactor evidence="1">
        <name>Mn(2+)</name>
        <dbReference type="ChEBI" id="CHEBI:29035"/>
    </cofactor>
</comment>
<dbReference type="InterPro" id="IPR011761">
    <property type="entry name" value="ATP-grasp"/>
</dbReference>
<evidence type="ECO:0000256" key="10">
    <source>
        <dbReference type="PROSITE-ProRule" id="PRU00409"/>
    </source>
</evidence>
<name>A0A6A9QI28_SULME</name>
<dbReference type="Pfam" id="PF06973">
    <property type="entry name" value="DUF1297"/>
    <property type="match status" value="1"/>
</dbReference>
<dbReference type="Gene3D" id="3.30.1490.20">
    <property type="entry name" value="ATP-grasp fold, A domain"/>
    <property type="match status" value="1"/>
</dbReference>
<keyword evidence="8" id="KW-0460">Magnesium</keyword>
<evidence type="ECO:0000256" key="1">
    <source>
        <dbReference type="ARBA" id="ARBA00001936"/>
    </source>
</evidence>
<evidence type="ECO:0000256" key="7">
    <source>
        <dbReference type="ARBA" id="ARBA00022840"/>
    </source>
</evidence>
<protein>
    <submittedName>
        <fullName evidence="12">DUF1297 domain-containing protein</fullName>
    </submittedName>
</protein>